<dbReference type="GeneID" id="122130189"/>
<dbReference type="PANTHER" id="PTHR12015">
    <property type="entry name" value="SMALL INDUCIBLE CYTOKINE A"/>
    <property type="match status" value="1"/>
</dbReference>
<sequence length="93" mass="10710">MKFSILFFVLLLACLYPSLAQGSYENCCLKYVKGVKKSTKRKVDKYRIQETDGGCNIPAVVFTLRSTKSFCANPREQWVQHLINQVKSKNKKM</sequence>
<name>A0A8M1KE32_CLUHA</name>
<feature type="chain" id="PRO_5035455493" evidence="1">
    <location>
        <begin position="21"/>
        <end position="93"/>
    </location>
</feature>
<organism evidence="3 4">
    <name type="scientific">Clupea harengus</name>
    <name type="common">Atlantic herring</name>
    <dbReference type="NCBI Taxonomy" id="7950"/>
    <lineage>
        <taxon>Eukaryota</taxon>
        <taxon>Metazoa</taxon>
        <taxon>Chordata</taxon>
        <taxon>Craniata</taxon>
        <taxon>Vertebrata</taxon>
        <taxon>Euteleostomi</taxon>
        <taxon>Actinopterygii</taxon>
        <taxon>Neopterygii</taxon>
        <taxon>Teleostei</taxon>
        <taxon>Clupei</taxon>
        <taxon>Clupeiformes</taxon>
        <taxon>Clupeoidei</taxon>
        <taxon>Clupeidae</taxon>
        <taxon>Clupea</taxon>
    </lineage>
</organism>
<dbReference type="OrthoDB" id="9930747at2759"/>
<dbReference type="SMART" id="SM00199">
    <property type="entry name" value="SCY"/>
    <property type="match status" value="1"/>
</dbReference>
<dbReference type="CTD" id="795788"/>
<dbReference type="InterPro" id="IPR001811">
    <property type="entry name" value="Chemokine_IL8-like_dom"/>
</dbReference>
<dbReference type="RefSeq" id="XP_042560770.1">
    <property type="nucleotide sequence ID" value="XM_042704836.1"/>
</dbReference>
<dbReference type="Proteomes" id="UP000515152">
    <property type="component" value="Unplaced"/>
</dbReference>
<evidence type="ECO:0000256" key="1">
    <source>
        <dbReference type="SAM" id="SignalP"/>
    </source>
</evidence>
<dbReference type="Pfam" id="PF00048">
    <property type="entry name" value="IL8"/>
    <property type="match status" value="1"/>
</dbReference>
<dbReference type="PANTHER" id="PTHR12015:SF186">
    <property type="entry name" value="C-C MOTIF CHEMOKINE 21-LIKE-RELATED"/>
    <property type="match status" value="1"/>
</dbReference>
<keyword evidence="3" id="KW-1185">Reference proteome</keyword>
<feature type="domain" description="Chemokine interleukin-8-like" evidence="2">
    <location>
        <begin position="24"/>
        <end position="86"/>
    </location>
</feature>
<evidence type="ECO:0000313" key="4">
    <source>
        <dbReference type="RefSeq" id="XP_042560770.1"/>
    </source>
</evidence>
<evidence type="ECO:0000313" key="3">
    <source>
        <dbReference type="Proteomes" id="UP000515152"/>
    </source>
</evidence>
<evidence type="ECO:0000259" key="2">
    <source>
        <dbReference type="SMART" id="SM00199"/>
    </source>
</evidence>
<dbReference type="AlphaFoldDB" id="A0A8M1KE32"/>
<dbReference type="KEGG" id="char:122130189"/>
<keyword evidence="1" id="KW-0732">Signal</keyword>
<proteinExistence type="predicted"/>
<dbReference type="GO" id="GO:0005576">
    <property type="term" value="C:extracellular region"/>
    <property type="evidence" value="ECO:0007669"/>
    <property type="project" value="InterPro"/>
</dbReference>
<protein>
    <submittedName>
        <fullName evidence="4">C-C motif chemokine 25b</fullName>
    </submittedName>
</protein>
<feature type="signal peptide" evidence="1">
    <location>
        <begin position="1"/>
        <end position="20"/>
    </location>
</feature>
<reference evidence="4" key="1">
    <citation type="submission" date="2025-08" db="UniProtKB">
        <authorList>
            <consortium name="RefSeq"/>
        </authorList>
    </citation>
    <scope>IDENTIFICATION</scope>
</reference>
<dbReference type="GO" id="GO:0006955">
    <property type="term" value="P:immune response"/>
    <property type="evidence" value="ECO:0007669"/>
    <property type="project" value="InterPro"/>
</dbReference>
<dbReference type="InterPro" id="IPR039809">
    <property type="entry name" value="Chemokine_b/g/d"/>
</dbReference>
<gene>
    <name evidence="4" type="primary">ccl25b</name>
</gene>
<dbReference type="GO" id="GO:0008009">
    <property type="term" value="F:chemokine activity"/>
    <property type="evidence" value="ECO:0007669"/>
    <property type="project" value="InterPro"/>
</dbReference>
<accession>A0A8M1KE32</accession>